<keyword evidence="2" id="KW-0489">Methyltransferase</keyword>
<keyword evidence="2" id="KW-0808">Transferase</keyword>
<reference evidence="2 3" key="1">
    <citation type="submission" date="2020-08" db="EMBL/GenBank/DDBJ databases">
        <title>Genomic Encyclopedia of Type Strains, Phase IV (KMG-IV): sequencing the most valuable type-strain genomes for metagenomic binning, comparative biology and taxonomic classification.</title>
        <authorList>
            <person name="Goeker M."/>
        </authorList>
    </citation>
    <scope>NUCLEOTIDE SEQUENCE [LARGE SCALE GENOMIC DNA]</scope>
    <source>
        <strain evidence="2 3">DSM 25481</strain>
    </source>
</reference>
<dbReference type="InterPro" id="IPR025714">
    <property type="entry name" value="Methyltranfer_dom"/>
</dbReference>
<dbReference type="Pfam" id="PF13847">
    <property type="entry name" value="Methyltransf_31"/>
    <property type="match status" value="1"/>
</dbReference>
<keyword evidence="3" id="KW-1185">Reference proteome</keyword>
<protein>
    <submittedName>
        <fullName evidence="2">SAM-dependent methyltransferase</fullName>
    </submittedName>
</protein>
<organism evidence="2 3">
    <name type="scientific">Hansschlegelia beijingensis</name>
    <dbReference type="NCBI Taxonomy" id="1133344"/>
    <lineage>
        <taxon>Bacteria</taxon>
        <taxon>Pseudomonadati</taxon>
        <taxon>Pseudomonadota</taxon>
        <taxon>Alphaproteobacteria</taxon>
        <taxon>Hyphomicrobiales</taxon>
        <taxon>Methylopilaceae</taxon>
        <taxon>Hansschlegelia</taxon>
    </lineage>
</organism>
<dbReference type="SUPFAM" id="SSF53335">
    <property type="entry name" value="S-adenosyl-L-methionine-dependent methyltransferases"/>
    <property type="match status" value="1"/>
</dbReference>
<dbReference type="PANTHER" id="PTHR43861">
    <property type="entry name" value="TRANS-ACONITATE 2-METHYLTRANSFERASE-RELATED"/>
    <property type="match status" value="1"/>
</dbReference>
<evidence type="ECO:0000313" key="3">
    <source>
        <dbReference type="Proteomes" id="UP000528964"/>
    </source>
</evidence>
<dbReference type="Gene3D" id="3.40.50.150">
    <property type="entry name" value="Vaccinia Virus protein VP39"/>
    <property type="match status" value="1"/>
</dbReference>
<proteinExistence type="predicted"/>
<dbReference type="GO" id="GO:0032259">
    <property type="term" value="P:methylation"/>
    <property type="evidence" value="ECO:0007669"/>
    <property type="project" value="UniProtKB-KW"/>
</dbReference>
<sequence>MPDSIPYILGHADEELRRLELQSVCLRPITRRMLVEAGVAPGMRVLDFGCGNGEVSLLAAELVGPSGAVLGVDRSAEAVAAARERAAALAVHNVTFVQGDETFREPAAFDMAVGRYVLLHQASPARLIQAMAECVRPGGTVAFHEPTLRGENPTWPALPPLTVMWEALVAAFGSVLQHPDSGSRLVEHFQQAGMSLPTVFCEAPAGGGPESPIYAWYAATLRNVVPQLERIGWPRPDVDRLEESLAEAATAARGQILGPLQFCGWSRVPN</sequence>
<accession>A0A7W6GET1</accession>
<dbReference type="CDD" id="cd02440">
    <property type="entry name" value="AdoMet_MTases"/>
    <property type="match status" value="1"/>
</dbReference>
<comment type="caution">
    <text evidence="2">The sequence shown here is derived from an EMBL/GenBank/DDBJ whole genome shotgun (WGS) entry which is preliminary data.</text>
</comment>
<evidence type="ECO:0000259" key="1">
    <source>
        <dbReference type="Pfam" id="PF13847"/>
    </source>
</evidence>
<gene>
    <name evidence="2" type="ORF">GGR24_001178</name>
</gene>
<dbReference type="GO" id="GO:0008168">
    <property type="term" value="F:methyltransferase activity"/>
    <property type="evidence" value="ECO:0007669"/>
    <property type="project" value="UniProtKB-KW"/>
</dbReference>
<feature type="domain" description="Methyltransferase" evidence="1">
    <location>
        <begin position="41"/>
        <end position="153"/>
    </location>
</feature>
<evidence type="ECO:0000313" key="2">
    <source>
        <dbReference type="EMBL" id="MBB3972545.1"/>
    </source>
</evidence>
<name>A0A7W6GET1_9HYPH</name>
<dbReference type="RefSeq" id="WP_183394332.1">
    <property type="nucleotide sequence ID" value="NZ_JACIDR010000001.1"/>
</dbReference>
<dbReference type="Proteomes" id="UP000528964">
    <property type="component" value="Unassembled WGS sequence"/>
</dbReference>
<dbReference type="AlphaFoldDB" id="A0A7W6GET1"/>
<dbReference type="InterPro" id="IPR029063">
    <property type="entry name" value="SAM-dependent_MTases_sf"/>
</dbReference>
<dbReference type="EMBL" id="JACIDR010000001">
    <property type="protein sequence ID" value="MBB3972545.1"/>
    <property type="molecule type" value="Genomic_DNA"/>
</dbReference>